<dbReference type="EMBL" id="JBHMEY010000006">
    <property type="protein sequence ID" value="MFB9095329.1"/>
    <property type="molecule type" value="Genomic_DNA"/>
</dbReference>
<dbReference type="InterPro" id="IPR011659">
    <property type="entry name" value="WD40"/>
</dbReference>
<accession>A0ABV5GIW5</accession>
<gene>
    <name evidence="1" type="ORF">ACFFVF_02275</name>
</gene>
<proteinExistence type="predicted"/>
<name>A0ABV5GIW5_9FLAO</name>
<organism evidence="1 2">
    <name type="scientific">Flavobacterium jumunjinense</name>
    <dbReference type="NCBI Taxonomy" id="998845"/>
    <lineage>
        <taxon>Bacteria</taxon>
        <taxon>Pseudomonadati</taxon>
        <taxon>Bacteroidota</taxon>
        <taxon>Flavobacteriia</taxon>
        <taxon>Flavobacteriales</taxon>
        <taxon>Flavobacteriaceae</taxon>
        <taxon>Flavobacterium</taxon>
    </lineage>
</organism>
<keyword evidence="2" id="KW-1185">Reference proteome</keyword>
<reference evidence="1 2" key="1">
    <citation type="submission" date="2024-09" db="EMBL/GenBank/DDBJ databases">
        <authorList>
            <person name="Sun Q."/>
            <person name="Mori K."/>
        </authorList>
    </citation>
    <scope>NUCLEOTIDE SEQUENCE [LARGE SCALE GENOMIC DNA]</scope>
    <source>
        <strain evidence="1 2">CECT 7955</strain>
    </source>
</reference>
<dbReference type="Pfam" id="PF07676">
    <property type="entry name" value="PD40"/>
    <property type="match status" value="3"/>
</dbReference>
<evidence type="ECO:0000313" key="1">
    <source>
        <dbReference type="EMBL" id="MFB9095329.1"/>
    </source>
</evidence>
<dbReference type="SUPFAM" id="SSF82171">
    <property type="entry name" value="DPP6 N-terminal domain-like"/>
    <property type="match status" value="1"/>
</dbReference>
<protein>
    <recommendedName>
        <fullName evidence="3">WD40-like Beta Propeller Repeat</fullName>
    </recommendedName>
</protein>
<comment type="caution">
    <text evidence="1">The sequence shown here is derived from an EMBL/GenBank/DDBJ whole genome shotgun (WGS) entry which is preliminary data.</text>
</comment>
<evidence type="ECO:0008006" key="3">
    <source>
        <dbReference type="Google" id="ProtNLM"/>
    </source>
</evidence>
<evidence type="ECO:0000313" key="2">
    <source>
        <dbReference type="Proteomes" id="UP001589607"/>
    </source>
</evidence>
<dbReference type="Proteomes" id="UP001589607">
    <property type="component" value="Unassembled WGS sequence"/>
</dbReference>
<dbReference type="Gene3D" id="2.120.10.30">
    <property type="entry name" value="TolB, C-terminal domain"/>
    <property type="match status" value="1"/>
</dbReference>
<sequence>MTRRLFLFSFIFSVLISFSQEKIKPTTAYNFLSAYQNVRDIAISKDEKEIYFTIQSSDEQVSKIAYVTKEKNKWSNVKLASFSSAHRDIEPFLSSDGLRLYYASNQPLNDSISESKDYDIWYAERKNKKSDWSKPIRLGNNVNSDKDEFYPSIADNGNLYFTSENNQSLGKDDIFVCKWNNNSYSKPENLGVTINSDGYEFNAFIAPNETFLIYTCYKREDGFGSGDMYISYRNENNEWEKAKNLGNEINSSMMDYCPFYDSKNKILYFTSKRNTVTNKQFNSFDEFQKEINKNENGFSRIYKYNISL</sequence>
<dbReference type="RefSeq" id="WP_236456897.1">
    <property type="nucleotide sequence ID" value="NZ_CBCSGE010000010.1"/>
</dbReference>
<dbReference type="InterPro" id="IPR011042">
    <property type="entry name" value="6-blade_b-propeller_TolB-like"/>
</dbReference>